<dbReference type="Pfam" id="PF13276">
    <property type="entry name" value="HTH_21"/>
    <property type="match status" value="1"/>
</dbReference>
<feature type="coiled-coil region" evidence="2">
    <location>
        <begin position="65"/>
        <end position="92"/>
    </location>
</feature>
<dbReference type="AlphaFoldDB" id="A0A3S9QNE1"/>
<evidence type="ECO:0000259" key="3">
    <source>
        <dbReference type="PROSITE" id="PS50994"/>
    </source>
</evidence>
<dbReference type="Pfam" id="PF13333">
    <property type="entry name" value="rve_2"/>
    <property type="match status" value="1"/>
</dbReference>
<dbReference type="PANTHER" id="PTHR46889:SF5">
    <property type="entry name" value="INTEGRASE PROTEIN"/>
    <property type="match status" value="1"/>
</dbReference>
<dbReference type="Gene3D" id="1.10.10.10">
    <property type="entry name" value="Winged helix-like DNA-binding domain superfamily/Winged helix DNA-binding domain"/>
    <property type="match status" value="1"/>
</dbReference>
<dbReference type="InterPro" id="IPR009057">
    <property type="entry name" value="Homeodomain-like_sf"/>
</dbReference>
<name>A0A3S9QNE1_9ACTO</name>
<evidence type="ECO:0000256" key="2">
    <source>
        <dbReference type="SAM" id="Coils"/>
    </source>
</evidence>
<dbReference type="SUPFAM" id="SSF46689">
    <property type="entry name" value="Homeodomain-like"/>
    <property type="match status" value="1"/>
</dbReference>
<dbReference type="GO" id="GO:0015074">
    <property type="term" value="P:DNA integration"/>
    <property type="evidence" value="ECO:0007669"/>
    <property type="project" value="InterPro"/>
</dbReference>
<dbReference type="Proteomes" id="UP000275951">
    <property type="component" value="Chromosome"/>
</dbReference>
<dbReference type="EMBL" id="CP033905">
    <property type="protein sequence ID" value="AZR07437.1"/>
    <property type="molecule type" value="Genomic_DNA"/>
</dbReference>
<dbReference type="NCBIfam" id="NF033516">
    <property type="entry name" value="transpos_IS3"/>
    <property type="match status" value="1"/>
</dbReference>
<organism evidence="4 5">
    <name type="scientific">Trueperella pyogenes</name>
    <dbReference type="NCBI Taxonomy" id="1661"/>
    <lineage>
        <taxon>Bacteria</taxon>
        <taxon>Bacillati</taxon>
        <taxon>Actinomycetota</taxon>
        <taxon>Actinomycetes</taxon>
        <taxon>Actinomycetales</taxon>
        <taxon>Actinomycetaceae</taxon>
        <taxon>Trueperella</taxon>
    </lineage>
</organism>
<dbReference type="RefSeq" id="WP_108726140.1">
    <property type="nucleotide sequence ID" value="NZ_CP029001.1"/>
</dbReference>
<keyword evidence="2" id="KW-0175">Coiled coil</keyword>
<dbReference type="InterPro" id="IPR012337">
    <property type="entry name" value="RNaseH-like_sf"/>
</dbReference>
<dbReference type="Gene3D" id="3.30.420.10">
    <property type="entry name" value="Ribonuclease H-like superfamily/Ribonuclease H"/>
    <property type="match status" value="1"/>
</dbReference>
<gene>
    <name evidence="4" type="ORF">EBQ10_09180</name>
</gene>
<feature type="domain" description="Integrase catalytic" evidence="3">
    <location>
        <begin position="234"/>
        <end position="398"/>
    </location>
</feature>
<reference evidence="4 5" key="1">
    <citation type="submission" date="2018-11" db="EMBL/GenBank/DDBJ databases">
        <title>Multidrug-resistant genes are associated with an 42-kb island TGI1 carrying a complex class 1 integron in a Trueperella pyogenes.</title>
        <authorList>
            <person name="Dong W."/>
        </authorList>
    </citation>
    <scope>NUCLEOTIDE SEQUENCE [LARGE SCALE GENOMIC DNA]</scope>
    <source>
        <strain evidence="4 5">TP4</strain>
    </source>
</reference>
<dbReference type="InterPro" id="IPR048020">
    <property type="entry name" value="Transpos_IS3"/>
</dbReference>
<dbReference type="SUPFAM" id="SSF53098">
    <property type="entry name" value="Ribonuclease H-like"/>
    <property type="match status" value="1"/>
</dbReference>
<dbReference type="PROSITE" id="PS50994">
    <property type="entry name" value="INTEGRASE"/>
    <property type="match status" value="1"/>
</dbReference>
<dbReference type="InterPro" id="IPR036397">
    <property type="entry name" value="RNaseH_sf"/>
</dbReference>
<protein>
    <submittedName>
        <fullName evidence="4">IS3 family transposase</fullName>
    </submittedName>
</protein>
<evidence type="ECO:0000313" key="5">
    <source>
        <dbReference type="Proteomes" id="UP000275951"/>
    </source>
</evidence>
<dbReference type="InterPro" id="IPR036388">
    <property type="entry name" value="WH-like_DNA-bd_sf"/>
</dbReference>
<dbReference type="Pfam" id="PF00665">
    <property type="entry name" value="rve"/>
    <property type="match status" value="1"/>
</dbReference>
<dbReference type="GO" id="GO:0003676">
    <property type="term" value="F:nucleic acid binding"/>
    <property type="evidence" value="ECO:0007669"/>
    <property type="project" value="InterPro"/>
</dbReference>
<dbReference type="InterPro" id="IPR025948">
    <property type="entry name" value="HTH-like_dom"/>
</dbReference>
<dbReference type="InterPro" id="IPR001584">
    <property type="entry name" value="Integrase_cat-core"/>
</dbReference>
<proteinExistence type="predicted"/>
<evidence type="ECO:0000256" key="1">
    <source>
        <dbReference type="ARBA" id="ARBA00002286"/>
    </source>
</evidence>
<accession>A0A3S9QNE1</accession>
<comment type="function">
    <text evidence="1">Involved in the transposition of the insertion sequence.</text>
</comment>
<dbReference type="InterPro" id="IPR050900">
    <property type="entry name" value="Transposase_IS3/IS150/IS904"/>
</dbReference>
<dbReference type="PANTHER" id="PTHR46889">
    <property type="entry name" value="TRANSPOSASE INSF FOR INSERTION SEQUENCE IS3B-RELATED"/>
    <property type="match status" value="1"/>
</dbReference>
<sequence>MAKRYSLEFKDRVVRMVADRLGDDPSVTQWQAIEKIALRLGIANESLRRWYDQHLIDSGKKGGITREEHEEIKRLKREVVQLRRANEILKLASAFFASGTRPPREQMIAFIDEYRDRFSVECICRVLGEHTIGGFITSCGYRLAKSRPASARSIRDRMLIEELKKIHARNYGVYGGRKMWHAARRAGWDIGRDQVAWLMRIAGISGVRRGRVPVTTRPAPAPDTRPDLVGRQFKASRPNELWVADITYVRTLSGFVYTAFVTDVFSRKIVGWATRSTMTTEALPLEALEQAIMGAKEGLDGLVHHADHGSQYTSIAYSDKLANYAIKSSTGSVGDSYDNALAESVNGLYKSELIYSQSWASLTEVEWATLNWVHWWNTERLHESLDYTTPQEVIDKYNQTRSAKLTPV</sequence>
<evidence type="ECO:0000313" key="4">
    <source>
        <dbReference type="EMBL" id="AZR07437.1"/>
    </source>
</evidence>